<evidence type="ECO:0000256" key="1">
    <source>
        <dbReference type="SAM" id="Phobius"/>
    </source>
</evidence>
<sequence>MISMTAANTVTPTAVLLGSVAGWAFMVFSSKRVADSGASHILPGTGAPITPDTPPQ</sequence>
<accession>A0ABP8KLX2</accession>
<dbReference type="Proteomes" id="UP001500945">
    <property type="component" value="Unassembled WGS sequence"/>
</dbReference>
<keyword evidence="3" id="KW-1185">Reference proteome</keyword>
<dbReference type="EMBL" id="BAABGM010000017">
    <property type="protein sequence ID" value="GAA4409686.1"/>
    <property type="molecule type" value="Genomic_DNA"/>
</dbReference>
<name>A0ABP8KLX2_9MICO</name>
<reference evidence="3" key="1">
    <citation type="journal article" date="2019" name="Int. J. Syst. Evol. Microbiol.">
        <title>The Global Catalogue of Microorganisms (GCM) 10K type strain sequencing project: providing services to taxonomists for standard genome sequencing and annotation.</title>
        <authorList>
            <consortium name="The Broad Institute Genomics Platform"/>
            <consortium name="The Broad Institute Genome Sequencing Center for Infectious Disease"/>
            <person name="Wu L."/>
            <person name="Ma J."/>
        </authorList>
    </citation>
    <scope>NUCLEOTIDE SEQUENCE [LARGE SCALE GENOMIC DNA]</scope>
    <source>
        <strain evidence="3">JCM 17809</strain>
    </source>
</reference>
<protein>
    <submittedName>
        <fullName evidence="2">Uncharacterized protein</fullName>
    </submittedName>
</protein>
<feature type="transmembrane region" description="Helical" evidence="1">
    <location>
        <begin position="6"/>
        <end position="28"/>
    </location>
</feature>
<comment type="caution">
    <text evidence="2">The sequence shown here is derived from an EMBL/GenBank/DDBJ whole genome shotgun (WGS) entry which is preliminary data.</text>
</comment>
<organism evidence="2 3">
    <name type="scientific">Fodinibacter luteus</name>
    <dbReference type="NCBI Taxonomy" id="552064"/>
    <lineage>
        <taxon>Bacteria</taxon>
        <taxon>Bacillati</taxon>
        <taxon>Actinomycetota</taxon>
        <taxon>Actinomycetes</taxon>
        <taxon>Micrococcales</taxon>
        <taxon>Intrasporangiaceae</taxon>
        <taxon>Fodinibacter (ex Wang et al. 2009)</taxon>
    </lineage>
</organism>
<gene>
    <name evidence="2" type="ORF">GCM10023168_28640</name>
</gene>
<evidence type="ECO:0000313" key="3">
    <source>
        <dbReference type="Proteomes" id="UP001500945"/>
    </source>
</evidence>
<keyword evidence="1" id="KW-0472">Membrane</keyword>
<proteinExistence type="predicted"/>
<keyword evidence="1" id="KW-0812">Transmembrane</keyword>
<evidence type="ECO:0000313" key="2">
    <source>
        <dbReference type="EMBL" id="GAA4409686.1"/>
    </source>
</evidence>
<keyword evidence="1" id="KW-1133">Transmembrane helix</keyword>